<protein>
    <submittedName>
        <fullName evidence="2">Uncharacterized protein</fullName>
    </submittedName>
</protein>
<reference evidence="2" key="1">
    <citation type="submission" date="2022-11" db="UniProtKB">
        <authorList>
            <consortium name="WormBaseParasite"/>
        </authorList>
    </citation>
    <scope>IDENTIFICATION</scope>
</reference>
<organism evidence="1 2">
    <name type="scientific">Romanomermis culicivorax</name>
    <name type="common">Nematode worm</name>
    <dbReference type="NCBI Taxonomy" id="13658"/>
    <lineage>
        <taxon>Eukaryota</taxon>
        <taxon>Metazoa</taxon>
        <taxon>Ecdysozoa</taxon>
        <taxon>Nematoda</taxon>
        <taxon>Enoplea</taxon>
        <taxon>Dorylaimia</taxon>
        <taxon>Mermithida</taxon>
        <taxon>Mermithoidea</taxon>
        <taxon>Mermithidae</taxon>
        <taxon>Romanomermis</taxon>
    </lineage>
</organism>
<accession>A0A915I414</accession>
<dbReference type="Proteomes" id="UP000887565">
    <property type="component" value="Unplaced"/>
</dbReference>
<dbReference type="AlphaFoldDB" id="A0A915I414"/>
<sequence length="173" mass="19543">MSKTSASQQHRYCQGQTSETLSKSQKFGDGWIDKLTNVGLIKTDFDDTITFNVDAIRPPTQNLREAFKIGQKVKFLATRTGNKWLAKIVCPAEMAAQFLCGSLDTENKAFFGGKALSYFTAPRGAGCPIHTNKPFNFWILLLSKDVYCSSRQIRNTKKCGKDEKYEKNRKIEK</sequence>
<evidence type="ECO:0000313" key="1">
    <source>
        <dbReference type="Proteomes" id="UP000887565"/>
    </source>
</evidence>
<name>A0A915I414_ROMCU</name>
<keyword evidence="1" id="KW-1185">Reference proteome</keyword>
<proteinExistence type="predicted"/>
<evidence type="ECO:0000313" key="2">
    <source>
        <dbReference type="WBParaSite" id="nRc.2.0.1.t08164-RA"/>
    </source>
</evidence>
<dbReference type="WBParaSite" id="nRc.2.0.1.t08164-RA">
    <property type="protein sequence ID" value="nRc.2.0.1.t08164-RA"/>
    <property type="gene ID" value="nRc.2.0.1.g08164"/>
</dbReference>